<protein>
    <submittedName>
        <fullName evidence="1">Uncharacterized protein</fullName>
    </submittedName>
</protein>
<dbReference type="Proteomes" id="UP000288805">
    <property type="component" value="Unassembled WGS sequence"/>
</dbReference>
<dbReference type="PANTHER" id="PTHR48475">
    <property type="entry name" value="RIBONUCLEASE H"/>
    <property type="match status" value="1"/>
</dbReference>
<dbReference type="InterPro" id="IPR043502">
    <property type="entry name" value="DNA/RNA_pol_sf"/>
</dbReference>
<reference evidence="1 2" key="1">
    <citation type="journal article" date="2018" name="PLoS Genet.">
        <title>Population sequencing reveals clonal diversity and ancestral inbreeding in the grapevine cultivar Chardonnay.</title>
        <authorList>
            <person name="Roach M.J."/>
            <person name="Johnson D.L."/>
            <person name="Bohlmann J."/>
            <person name="van Vuuren H.J."/>
            <person name="Jones S.J."/>
            <person name="Pretorius I.S."/>
            <person name="Schmidt S.A."/>
            <person name="Borneman A.R."/>
        </authorList>
    </citation>
    <scope>NUCLEOTIDE SEQUENCE [LARGE SCALE GENOMIC DNA]</scope>
    <source>
        <strain evidence="2">cv. Chardonnay</strain>
        <tissue evidence="1">Leaf</tissue>
    </source>
</reference>
<dbReference type="InterPro" id="IPR036397">
    <property type="entry name" value="RNaseH_sf"/>
</dbReference>
<name>A0A438J1M4_VITVI</name>
<dbReference type="Gene3D" id="3.30.420.10">
    <property type="entry name" value="Ribonuclease H-like superfamily/Ribonuclease H"/>
    <property type="match status" value="1"/>
</dbReference>
<dbReference type="GO" id="GO:0003676">
    <property type="term" value="F:nucleic acid binding"/>
    <property type="evidence" value="ECO:0007669"/>
    <property type="project" value="InterPro"/>
</dbReference>
<dbReference type="EMBL" id="QGNW01000068">
    <property type="protein sequence ID" value="RVX02863.1"/>
    <property type="molecule type" value="Genomic_DNA"/>
</dbReference>
<dbReference type="Gene3D" id="3.30.70.270">
    <property type="match status" value="1"/>
</dbReference>
<dbReference type="Gene3D" id="3.10.10.10">
    <property type="entry name" value="HIV Type 1 Reverse Transcriptase, subunit A, domain 1"/>
    <property type="match status" value="2"/>
</dbReference>
<accession>A0A438J1M4</accession>
<comment type="caution">
    <text evidence="1">The sequence shown here is derived from an EMBL/GenBank/DDBJ whole genome shotgun (WGS) entry which is preliminary data.</text>
</comment>
<dbReference type="AlphaFoldDB" id="A0A438J1M4"/>
<evidence type="ECO:0000313" key="1">
    <source>
        <dbReference type="EMBL" id="RVX02863.1"/>
    </source>
</evidence>
<dbReference type="InterPro" id="IPR043128">
    <property type="entry name" value="Rev_trsase/Diguanyl_cyclase"/>
</dbReference>
<evidence type="ECO:0000313" key="2">
    <source>
        <dbReference type="Proteomes" id="UP000288805"/>
    </source>
</evidence>
<gene>
    <name evidence="1" type="ORF">CK203_023166</name>
</gene>
<proteinExistence type="predicted"/>
<dbReference type="PANTHER" id="PTHR48475:SF1">
    <property type="entry name" value="RNASE H TYPE-1 DOMAIN-CONTAINING PROTEIN"/>
    <property type="match status" value="1"/>
</dbReference>
<dbReference type="SUPFAM" id="SSF56672">
    <property type="entry name" value="DNA/RNA polymerases"/>
    <property type="match status" value="1"/>
</dbReference>
<sequence>MNEVTLGSRMLVPFRLVPEAASMSMRFRLHMLMMFTFLMYSMLSAGVDWYDNSTPQPLDPWRGRSPRRSTHRDALIRALSQIKVETTTTLKGLIHMVTVGRATLHRRQVPYVLLDNSSTLNVCPLATTIAIGYAPSDFGPTIFVTLFQVLRIPISFNLLLGRPWIYRAGAIPYSLHQKLKFIHDGQVVIVQSMGDMFISVELHSSTVVLDMMMGMSYLPGMGLGRRQHGPSEFMAFPDHDVPFGLRFIPTEVDYQYMTRLRKKRVRAQLTHTPFDYTVHPYTLSLIDYFVRASEPQTPLDEIGDIVDGAVPHDEYVNEMLAMSLNQIEEIVSLELTSPFDLFGVLVEGASYFVDPLLSFDVLSGFVSRHDNVFDSSSMDLSIFEEFLPTTSDIEIVDFGTANQPRELRIGSDLSTDENDSLIQLLRSYLDVFAWSYEDMPGLDPSIIQHRLPLLPHARPVKQKLRQFHHRWSLQEIQKQLSVGFLSVVEYPEWLANVVLVPKKTASKILMAPDDMEKTSFITEWGTYCYRVMPFGLKNAGATYQRAATTLFHDMMHRDVEDRGSIVADHLASLPVFDGRAIDDDFTDEDVAAVTSLLGWRMYFDGAANHSGYEIGVLLISPHGDQIPRFVRLAFLDRHPVTNNIVKYEACIFRLETTLKLGLDRWRFDDLRYTHLLRAHNQFFDALATLDSMIDIPTDANVPPLLIESRSVLAYCCLIDDTELDDGLKWCHDVYHFLRFGVYPKAVTTKDKRGLRQLAS</sequence>
<organism evidence="1 2">
    <name type="scientific">Vitis vinifera</name>
    <name type="common">Grape</name>
    <dbReference type="NCBI Taxonomy" id="29760"/>
    <lineage>
        <taxon>Eukaryota</taxon>
        <taxon>Viridiplantae</taxon>
        <taxon>Streptophyta</taxon>
        <taxon>Embryophyta</taxon>
        <taxon>Tracheophyta</taxon>
        <taxon>Spermatophyta</taxon>
        <taxon>Magnoliopsida</taxon>
        <taxon>eudicotyledons</taxon>
        <taxon>Gunneridae</taxon>
        <taxon>Pentapetalae</taxon>
        <taxon>rosids</taxon>
        <taxon>Vitales</taxon>
        <taxon>Vitaceae</taxon>
        <taxon>Viteae</taxon>
        <taxon>Vitis</taxon>
    </lineage>
</organism>